<dbReference type="CDD" id="cd08022">
    <property type="entry name" value="M28_PSMA_like"/>
    <property type="match status" value="1"/>
</dbReference>
<dbReference type="FunFam" id="3.10.20.30:FF:000001">
    <property type="entry name" value="Ribosome-binding ATPase YchF"/>
    <property type="match status" value="1"/>
</dbReference>
<dbReference type="InterPro" id="IPR007365">
    <property type="entry name" value="TFR-like_dimer_dom"/>
</dbReference>
<dbReference type="GO" id="GO:0005737">
    <property type="term" value="C:cytoplasm"/>
    <property type="evidence" value="ECO:0007669"/>
    <property type="project" value="UniProtKB-SubCell"/>
</dbReference>
<comment type="function">
    <text evidence="4">Hydrolyzes ATP, and can also hydrolyze GTP with lower efficiency. Has lower affinity for GTP.</text>
</comment>
<dbReference type="PRINTS" id="PR00326">
    <property type="entry name" value="GTP1OBG"/>
</dbReference>
<dbReference type="Gene3D" id="1.20.930.40">
    <property type="entry name" value="Transferrin receptor-like, dimerisation domain"/>
    <property type="match status" value="1"/>
</dbReference>
<dbReference type="SUPFAM" id="SSF53187">
    <property type="entry name" value="Zn-dependent exopeptidases"/>
    <property type="match status" value="1"/>
</dbReference>
<dbReference type="InterPro" id="IPR007484">
    <property type="entry name" value="Peptidase_M28"/>
</dbReference>
<dbReference type="GO" id="GO:0005525">
    <property type="term" value="F:GTP binding"/>
    <property type="evidence" value="ECO:0007669"/>
    <property type="project" value="InterPro"/>
</dbReference>
<evidence type="ECO:0000256" key="1">
    <source>
        <dbReference type="ARBA" id="ARBA00005634"/>
    </source>
</evidence>
<evidence type="ECO:0000313" key="7">
    <source>
        <dbReference type="EMBL" id="KAG2231422.1"/>
    </source>
</evidence>
<keyword evidence="8" id="KW-1185">Reference proteome</keyword>
<dbReference type="InterPro" id="IPR023192">
    <property type="entry name" value="TGS-like_dom_sf"/>
</dbReference>
<dbReference type="Gene3D" id="3.10.20.30">
    <property type="match status" value="1"/>
</dbReference>
<dbReference type="Pfam" id="PF01926">
    <property type="entry name" value="MMR_HSR1"/>
    <property type="match status" value="1"/>
</dbReference>
<dbReference type="FunFam" id="3.40.630.10:FF:000101">
    <property type="entry name" value="N-acetylated alpha-linked acidic dipeptidase like 1"/>
    <property type="match status" value="1"/>
</dbReference>
<gene>
    <name evidence="7" type="ORF">INT48_003660</name>
</gene>
<dbReference type="Gene3D" id="1.10.150.300">
    <property type="entry name" value="TGS-like domain"/>
    <property type="match status" value="1"/>
</dbReference>
<dbReference type="PANTHER" id="PTHR10404">
    <property type="entry name" value="N-ACETYLATED-ALPHA-LINKED ACIDIC DIPEPTIDASE"/>
    <property type="match status" value="1"/>
</dbReference>
<dbReference type="GO" id="GO:0043023">
    <property type="term" value="F:ribosomal large subunit binding"/>
    <property type="evidence" value="ECO:0007669"/>
    <property type="project" value="UniProtKB-UniRule"/>
</dbReference>
<comment type="subcellular location">
    <subcellularLocation>
        <location evidence="4">Cytoplasm</location>
    </subcellularLocation>
</comment>
<accession>A0A8H7SLH3</accession>
<proteinExistence type="inferred from homology"/>
<organism evidence="7 8">
    <name type="scientific">Thamnidium elegans</name>
    <dbReference type="NCBI Taxonomy" id="101142"/>
    <lineage>
        <taxon>Eukaryota</taxon>
        <taxon>Fungi</taxon>
        <taxon>Fungi incertae sedis</taxon>
        <taxon>Mucoromycota</taxon>
        <taxon>Mucoromycotina</taxon>
        <taxon>Mucoromycetes</taxon>
        <taxon>Mucorales</taxon>
        <taxon>Mucorineae</taxon>
        <taxon>Mucoraceae</taxon>
        <taxon>Thamnidium</taxon>
    </lineage>
</organism>
<dbReference type="Gene3D" id="3.40.50.300">
    <property type="entry name" value="P-loop containing nucleotide triphosphate hydrolases"/>
    <property type="match status" value="1"/>
</dbReference>
<evidence type="ECO:0000259" key="5">
    <source>
        <dbReference type="PROSITE" id="PS51710"/>
    </source>
</evidence>
<sequence length="1133" mass="127264">MQKGYLSVPSSDAEKQPWFNEKQFSSPASPLIAEESKNSSGFTRWINRISFFFMSSRQKEKSTRKISMYFIHRFIGNYVQLSLPTETVSDLFKSIPSSDHIKQYATTYSSKSHLAGSDSDRDLANWTRDSWIKFGVTDTKIETYWPLLNYPNQTRLAVIQGPSELLYESPINDKSPFHAYSGNGDVTGPVVYVNYGRLTDFQFLMARGVSFKGTIALIRNGVIRKGLKVKMAEDFGCIGAVLFSDPDDTNTTAIGPTVVEQGSVQYSSYIIGDPLTQGYAAVTETNATHRITYDEATGIPKIPSLPVSWQDAEALLKTTEGFGIKSDITWIGGICDLSYYSGPSEALINLINFNDYKVKPIWNVVGKIIGSEEPNRAVIIGNHRDAWSHGAMDPSSGSAVLMELVRTIGILIERGWRPRRTLIIASWDAQEYGSVGSTEWVEDHQSWLKEEAVAYLNVDYAVSGNHFSAQSSPILNQLLYQVTKEVIDPRTSQTVYDVWKSEKGAAAHSDYDFYFESSPSDSVTYLPLTDPLGSDSDYAAFFSHLGISSISFGFRGEENIRHTSLDTMAWLEGTVDPTFEYHQTLTRIWGLLVLHLTSDILLPMHSLDYSVEIVRHMDHLISKRGCLSLPYISSALHSLSATSYHFEKKRNKWAHKFAVHKHFSKKLKKHAAKANERIMQFERAFIDPLGIGHERPWFKHVVYGPDLNTGLAKEFPGLSDAVENDNTVYTRYVEEPKKKTSKKEEPEKAFLGRPSNNLRMGVVGLPNIGKSSLFNALTNSSVPAENYPFCTIDPSEARVEVPDERLDWLVKAYEPKRITPAHLTIVDIAGLVRGASQGAGLGNAFLSNVASVDAIYHLVRAFENDDITHVENTIDPVRDLEIIQNELRIKDEEMLERQLLELVKLAKFPDAKKLAGTISKKEELSIVEGLAEFMAQGKDVRKGDWSSTEINTINSLHLLTAKPMIYLVNTSEKDYISKENKWLPKISEWVQENNKGDLIIPLSVSLESKLADMEKEEQVQYLNELNIQSQLPKVILAGYKALDLIHYYTCGQQEVRAWTVRNRTKAPQAAGVIHTDFMRGFISAEIQKFADLKELGNETAVKAAGKYLQKGKDYTIEDGDIAHFKFNVTDKKK</sequence>
<dbReference type="InterPro" id="IPR013029">
    <property type="entry name" value="YchF_C"/>
</dbReference>
<dbReference type="GO" id="GO:0005524">
    <property type="term" value="F:ATP binding"/>
    <property type="evidence" value="ECO:0007669"/>
    <property type="project" value="UniProtKB-UniRule"/>
</dbReference>
<dbReference type="InterPro" id="IPR006073">
    <property type="entry name" value="GTP-bd"/>
</dbReference>
<dbReference type="PANTHER" id="PTHR10404:SF46">
    <property type="entry name" value="VACUOLAR PROTEIN SORTING-ASSOCIATED PROTEIN 70"/>
    <property type="match status" value="1"/>
</dbReference>
<evidence type="ECO:0000256" key="3">
    <source>
        <dbReference type="ARBA" id="ARBA00022840"/>
    </source>
</evidence>
<dbReference type="CDD" id="cd01900">
    <property type="entry name" value="YchF"/>
    <property type="match status" value="1"/>
</dbReference>
<dbReference type="Pfam" id="PF04389">
    <property type="entry name" value="Peptidase_M28"/>
    <property type="match status" value="1"/>
</dbReference>
<dbReference type="AlphaFoldDB" id="A0A8H7SLH3"/>
<dbReference type="InterPro" id="IPR031167">
    <property type="entry name" value="G_OBG"/>
</dbReference>
<feature type="binding site" evidence="4">
    <location>
        <begin position="767"/>
        <end position="772"/>
    </location>
    <ligand>
        <name>ATP</name>
        <dbReference type="ChEBI" id="CHEBI:30616"/>
    </ligand>
</feature>
<dbReference type="Proteomes" id="UP000613177">
    <property type="component" value="Unassembled WGS sequence"/>
</dbReference>
<keyword evidence="2 4" id="KW-0547">Nucleotide-binding</keyword>
<dbReference type="InterPro" id="IPR046450">
    <property type="entry name" value="PA_dom_sf"/>
</dbReference>
<dbReference type="InterPro" id="IPR039373">
    <property type="entry name" value="Peptidase_M28B"/>
</dbReference>
<evidence type="ECO:0000259" key="6">
    <source>
        <dbReference type="PROSITE" id="PS51880"/>
    </source>
</evidence>
<dbReference type="InterPro" id="IPR027417">
    <property type="entry name" value="P-loop_NTPase"/>
</dbReference>
<keyword evidence="4" id="KW-0963">Cytoplasm</keyword>
<dbReference type="InterPro" id="IPR036757">
    <property type="entry name" value="TFR-like_dimer_dom_sf"/>
</dbReference>
<dbReference type="GO" id="GO:0004180">
    <property type="term" value="F:carboxypeptidase activity"/>
    <property type="evidence" value="ECO:0007669"/>
    <property type="project" value="TreeGrafter"/>
</dbReference>
<dbReference type="InterPro" id="IPR041706">
    <property type="entry name" value="YchF_N"/>
</dbReference>
<dbReference type="SUPFAM" id="SSF47672">
    <property type="entry name" value="Transferrin receptor-like dimerisation domain"/>
    <property type="match status" value="1"/>
</dbReference>
<feature type="domain" description="OBG-type G" evidence="5">
    <location>
        <begin position="758"/>
        <end position="1022"/>
    </location>
</feature>
<dbReference type="NCBIfam" id="TIGR00092">
    <property type="entry name" value="redox-regulated ATPase YchF"/>
    <property type="match status" value="1"/>
</dbReference>
<dbReference type="Gene3D" id="3.50.30.30">
    <property type="match status" value="1"/>
</dbReference>
<comment type="caution">
    <text evidence="7">The sequence shown here is derived from an EMBL/GenBank/DDBJ whole genome shotgun (WGS) entry which is preliminary data.</text>
</comment>
<comment type="similarity">
    <text evidence="4">Belongs to the TRAFAC class OBG-HflX-like GTPase superfamily. OBG GTPase family. YchF/OLA1 subfamily.</text>
</comment>
<dbReference type="SUPFAM" id="SSF81271">
    <property type="entry name" value="TGS-like"/>
    <property type="match status" value="1"/>
</dbReference>
<dbReference type="InterPro" id="IPR004095">
    <property type="entry name" value="TGS"/>
</dbReference>
<dbReference type="PROSITE" id="PS51710">
    <property type="entry name" value="G_OBG"/>
    <property type="match status" value="1"/>
</dbReference>
<dbReference type="InterPro" id="IPR004396">
    <property type="entry name" value="ATPase_YchF/OLA1"/>
</dbReference>
<keyword evidence="3 4" id="KW-0067">ATP-binding</keyword>
<dbReference type="EMBL" id="JAEPRE010000152">
    <property type="protein sequence ID" value="KAG2231422.1"/>
    <property type="molecule type" value="Genomic_DNA"/>
</dbReference>
<protein>
    <recommendedName>
        <fullName evidence="4">Obg-like ATPase 1</fullName>
    </recommendedName>
</protein>
<dbReference type="InterPro" id="IPR003137">
    <property type="entry name" value="PA_domain"/>
</dbReference>
<name>A0A8H7SLH3_9FUNG</name>
<evidence type="ECO:0000256" key="4">
    <source>
        <dbReference type="HAMAP-Rule" id="MF_03167"/>
    </source>
</evidence>
<comment type="similarity">
    <text evidence="1">Belongs to the peptidase M28 family. M28B subfamily.</text>
</comment>
<dbReference type="FunFam" id="1.10.150.300:FF:000001">
    <property type="entry name" value="Ribosome-binding ATPase YchF"/>
    <property type="match status" value="1"/>
</dbReference>
<dbReference type="PROSITE" id="PS51880">
    <property type="entry name" value="TGS"/>
    <property type="match status" value="1"/>
</dbReference>
<dbReference type="GO" id="GO:0016887">
    <property type="term" value="F:ATP hydrolysis activity"/>
    <property type="evidence" value="ECO:0007669"/>
    <property type="project" value="UniProtKB-UniRule"/>
</dbReference>
<evidence type="ECO:0000256" key="2">
    <source>
        <dbReference type="ARBA" id="ARBA00022741"/>
    </source>
</evidence>
<dbReference type="InterPro" id="IPR012675">
    <property type="entry name" value="Beta-grasp_dom_sf"/>
</dbReference>
<dbReference type="Pfam" id="PF06071">
    <property type="entry name" value="YchF-GTPase_C"/>
    <property type="match status" value="1"/>
</dbReference>
<feature type="domain" description="TGS" evidence="6">
    <location>
        <begin position="1043"/>
        <end position="1126"/>
    </location>
</feature>
<dbReference type="SUPFAM" id="SSF52540">
    <property type="entry name" value="P-loop containing nucleoside triphosphate hydrolases"/>
    <property type="match status" value="1"/>
</dbReference>
<evidence type="ECO:0000313" key="8">
    <source>
        <dbReference type="Proteomes" id="UP000613177"/>
    </source>
</evidence>
<dbReference type="CDD" id="cd04867">
    <property type="entry name" value="TGS_YchF_OLA1"/>
    <property type="match status" value="1"/>
</dbReference>
<comment type="subunit">
    <text evidence="4">Monomer.</text>
</comment>
<dbReference type="InterPro" id="IPR012676">
    <property type="entry name" value="TGS-like"/>
</dbReference>
<keyword evidence="4" id="KW-0378">Hydrolase</keyword>
<dbReference type="Gene3D" id="3.40.630.10">
    <property type="entry name" value="Zn peptidases"/>
    <property type="match status" value="1"/>
</dbReference>
<dbReference type="Pfam" id="PF04253">
    <property type="entry name" value="TFR_dimer"/>
    <property type="match status" value="1"/>
</dbReference>
<reference evidence="7" key="1">
    <citation type="submission" date="2021-01" db="EMBL/GenBank/DDBJ databases">
        <title>Metabolic potential, ecology and presence of endohyphal bacteria is reflected in genomic diversity of Mucoromycotina.</title>
        <authorList>
            <person name="Muszewska A."/>
            <person name="Okrasinska A."/>
            <person name="Steczkiewicz K."/>
            <person name="Drgas O."/>
            <person name="Orlowska M."/>
            <person name="Perlinska-Lenart U."/>
            <person name="Aleksandrzak-Piekarczyk T."/>
            <person name="Szatraj K."/>
            <person name="Zielenkiewicz U."/>
            <person name="Pilsyk S."/>
            <person name="Malc E."/>
            <person name="Mieczkowski P."/>
            <person name="Kruszewska J.S."/>
            <person name="Biernat P."/>
            <person name="Pawlowska J."/>
        </authorList>
    </citation>
    <scope>NUCLEOTIDE SEQUENCE</scope>
    <source>
        <strain evidence="7">WA0000018081</strain>
    </source>
</reference>
<dbReference type="SUPFAM" id="SSF52025">
    <property type="entry name" value="PA domain"/>
    <property type="match status" value="1"/>
</dbReference>
<dbReference type="Pfam" id="PF02225">
    <property type="entry name" value="PA"/>
    <property type="match status" value="1"/>
</dbReference>
<dbReference type="HAMAP" id="MF_00944">
    <property type="entry name" value="YchF_OLA1_ATPase"/>
    <property type="match status" value="1"/>
</dbReference>
<comment type="caution">
    <text evidence="4">Lacks conserved residue(s) required for the propagation of feature annotation.</text>
</comment>